<evidence type="ECO:0000256" key="2">
    <source>
        <dbReference type="ARBA" id="ARBA00023125"/>
    </source>
</evidence>
<protein>
    <recommendedName>
        <fullName evidence="5">HTH tetR-type domain-containing protein</fullName>
    </recommendedName>
</protein>
<feature type="DNA-binding region" description="H-T-H motif" evidence="4">
    <location>
        <begin position="26"/>
        <end position="45"/>
    </location>
</feature>
<dbReference type="Pfam" id="PF00440">
    <property type="entry name" value="TetR_N"/>
    <property type="match status" value="1"/>
</dbReference>
<feature type="domain" description="HTH tetR-type" evidence="5">
    <location>
        <begin position="3"/>
        <end position="63"/>
    </location>
</feature>
<evidence type="ECO:0000259" key="5">
    <source>
        <dbReference type="PROSITE" id="PS50977"/>
    </source>
</evidence>
<dbReference type="PRINTS" id="PR00455">
    <property type="entry name" value="HTHTETR"/>
</dbReference>
<dbReference type="PROSITE" id="PS50977">
    <property type="entry name" value="HTH_TETR_2"/>
    <property type="match status" value="1"/>
</dbReference>
<dbReference type="SUPFAM" id="SSF46689">
    <property type="entry name" value="Homeodomain-like"/>
    <property type="match status" value="1"/>
</dbReference>
<dbReference type="Proteomes" id="UP000765802">
    <property type="component" value="Unassembled WGS sequence"/>
</dbReference>
<dbReference type="Gene3D" id="1.10.357.10">
    <property type="entry name" value="Tetracycline Repressor, domain 2"/>
    <property type="match status" value="1"/>
</dbReference>
<reference evidence="6 7" key="1">
    <citation type="submission" date="2016-07" db="EMBL/GenBank/DDBJ databases">
        <title>Genome analysis of Flavihumibacter stibioxidans YS-17.</title>
        <authorList>
            <person name="Shi K."/>
            <person name="Han Y."/>
            <person name="Wang G."/>
        </authorList>
    </citation>
    <scope>NUCLEOTIDE SEQUENCE [LARGE SCALE GENOMIC DNA]</scope>
    <source>
        <strain evidence="6 7">YS-17</strain>
    </source>
</reference>
<keyword evidence="7" id="KW-1185">Reference proteome</keyword>
<organism evidence="6 7">
    <name type="scientific">Flavihumibacter stibioxidans</name>
    <dbReference type="NCBI Taxonomy" id="1834163"/>
    <lineage>
        <taxon>Bacteria</taxon>
        <taxon>Pseudomonadati</taxon>
        <taxon>Bacteroidota</taxon>
        <taxon>Chitinophagia</taxon>
        <taxon>Chitinophagales</taxon>
        <taxon>Chitinophagaceae</taxon>
        <taxon>Flavihumibacter</taxon>
    </lineage>
</organism>
<comment type="caution">
    <text evidence="6">The sequence shown here is derived from an EMBL/GenBank/DDBJ whole genome shotgun (WGS) entry which is preliminary data.</text>
</comment>
<keyword evidence="2 4" id="KW-0238">DNA-binding</keyword>
<dbReference type="EMBL" id="MBUA01000027">
    <property type="protein sequence ID" value="MBC6492351.1"/>
    <property type="molecule type" value="Genomic_DNA"/>
</dbReference>
<evidence type="ECO:0000256" key="3">
    <source>
        <dbReference type="ARBA" id="ARBA00023163"/>
    </source>
</evidence>
<dbReference type="PANTHER" id="PTHR30055">
    <property type="entry name" value="HTH-TYPE TRANSCRIPTIONAL REGULATOR RUTR"/>
    <property type="match status" value="1"/>
</dbReference>
<evidence type="ECO:0000256" key="1">
    <source>
        <dbReference type="ARBA" id="ARBA00023015"/>
    </source>
</evidence>
<name>A0ABR7MCJ8_9BACT</name>
<dbReference type="PANTHER" id="PTHR30055:SF234">
    <property type="entry name" value="HTH-TYPE TRANSCRIPTIONAL REGULATOR BETI"/>
    <property type="match status" value="1"/>
</dbReference>
<evidence type="ECO:0000313" key="6">
    <source>
        <dbReference type="EMBL" id="MBC6492351.1"/>
    </source>
</evidence>
<gene>
    <name evidence="6" type="ORF">BC349_14920</name>
</gene>
<evidence type="ECO:0000256" key="4">
    <source>
        <dbReference type="PROSITE-ProRule" id="PRU00335"/>
    </source>
</evidence>
<dbReference type="InterPro" id="IPR009057">
    <property type="entry name" value="Homeodomain-like_sf"/>
</dbReference>
<evidence type="ECO:0000313" key="7">
    <source>
        <dbReference type="Proteomes" id="UP000765802"/>
    </source>
</evidence>
<keyword evidence="1" id="KW-0805">Transcription regulation</keyword>
<sequence length="209" mass="23644">MEPNTEEKIKAAAARLFTTRGFAATRTRDIAAEAGINLALLNYYFRSKENLYRIIMAENFQVFFRGALQIFQNQETGVQEKISLLVDYYIGRLLENPDIPSFVINELRTNPNALIQQAGMHEALKDTNIFSQISQYLEDRGSDMEPVHFILNLLGMTIFPFLAAPAFQSALGLEKEQFSQLLAQRKKLIPVWIDAIINANSLKASTHTS</sequence>
<dbReference type="InterPro" id="IPR001647">
    <property type="entry name" value="HTH_TetR"/>
</dbReference>
<dbReference type="RefSeq" id="WP_187257655.1">
    <property type="nucleotide sequence ID" value="NZ_JBHULF010000006.1"/>
</dbReference>
<keyword evidence="3" id="KW-0804">Transcription</keyword>
<accession>A0ABR7MCJ8</accession>
<dbReference type="InterPro" id="IPR050109">
    <property type="entry name" value="HTH-type_TetR-like_transc_reg"/>
</dbReference>
<proteinExistence type="predicted"/>